<dbReference type="EMBL" id="CAJRGZ010000015">
    <property type="protein sequence ID" value="CAG5147690.1"/>
    <property type="molecule type" value="Genomic_DNA"/>
</dbReference>
<feature type="region of interest" description="Disordered" evidence="1">
    <location>
        <begin position="147"/>
        <end position="173"/>
    </location>
</feature>
<evidence type="ECO:0000313" key="3">
    <source>
        <dbReference type="Proteomes" id="UP000676310"/>
    </source>
</evidence>
<dbReference type="GeneID" id="67013486"/>
<comment type="caution">
    <text evidence="2">The sequence shown here is derived from an EMBL/GenBank/DDBJ whole genome shotgun (WGS) entry which is preliminary data.</text>
</comment>
<protein>
    <submittedName>
        <fullName evidence="2">Uncharacterized protein</fullName>
    </submittedName>
</protein>
<name>A0A8J2I136_9PLEO</name>
<dbReference type="Proteomes" id="UP000676310">
    <property type="component" value="Unassembled WGS sequence"/>
</dbReference>
<feature type="compositionally biased region" description="Polar residues" evidence="1">
    <location>
        <begin position="157"/>
        <end position="166"/>
    </location>
</feature>
<keyword evidence="3" id="KW-1185">Reference proteome</keyword>
<evidence type="ECO:0000313" key="2">
    <source>
        <dbReference type="EMBL" id="CAG5147690.1"/>
    </source>
</evidence>
<organism evidence="2 3">
    <name type="scientific">Alternaria atra</name>
    <dbReference type="NCBI Taxonomy" id="119953"/>
    <lineage>
        <taxon>Eukaryota</taxon>
        <taxon>Fungi</taxon>
        <taxon>Dikarya</taxon>
        <taxon>Ascomycota</taxon>
        <taxon>Pezizomycotina</taxon>
        <taxon>Dothideomycetes</taxon>
        <taxon>Pleosporomycetidae</taxon>
        <taxon>Pleosporales</taxon>
        <taxon>Pleosporineae</taxon>
        <taxon>Pleosporaceae</taxon>
        <taxon>Alternaria</taxon>
        <taxon>Alternaria sect. Ulocladioides</taxon>
    </lineage>
</organism>
<dbReference type="AlphaFoldDB" id="A0A8J2I136"/>
<accession>A0A8J2I136</accession>
<sequence>MSNRTVQVPDKLSSPLWRLPDFAWTNDNFALLYKPQRPTRILPAGQLLLLDDTFPALQLLSSAALVNRSNENKYANHAETSLAILSSEISFGTCSLAAFSSASGSCLPKPRQSVVPHPNRKRSLLNEHESQEHVTNVVSPVRSAMEYNQPARPAQGRQENARTQPTPKKEGFSLVTFAPLS</sequence>
<reference evidence="2" key="1">
    <citation type="submission" date="2021-05" db="EMBL/GenBank/DDBJ databases">
        <authorList>
            <person name="Stam R."/>
        </authorList>
    </citation>
    <scope>NUCLEOTIDE SEQUENCE</scope>
    <source>
        <strain evidence="2">CS162</strain>
    </source>
</reference>
<proteinExistence type="predicted"/>
<gene>
    <name evidence="2" type="ORF">ALTATR162_LOCUS2080</name>
</gene>
<dbReference type="RefSeq" id="XP_043165617.1">
    <property type="nucleotide sequence ID" value="XM_043309682.1"/>
</dbReference>
<evidence type="ECO:0000256" key="1">
    <source>
        <dbReference type="SAM" id="MobiDB-lite"/>
    </source>
</evidence>